<dbReference type="GO" id="GO:0005829">
    <property type="term" value="C:cytosol"/>
    <property type="evidence" value="ECO:0007669"/>
    <property type="project" value="TreeGrafter"/>
</dbReference>
<comment type="caution">
    <text evidence="2">The sequence shown here is derived from an EMBL/GenBank/DDBJ whole genome shotgun (WGS) entry which is preliminary data.</text>
</comment>
<name>A0A5C4NA39_9RHOB</name>
<dbReference type="InterPro" id="IPR025669">
    <property type="entry name" value="AAA_dom"/>
</dbReference>
<dbReference type="GO" id="GO:0009898">
    <property type="term" value="C:cytoplasmic side of plasma membrane"/>
    <property type="evidence" value="ECO:0007669"/>
    <property type="project" value="TreeGrafter"/>
</dbReference>
<sequence length="258" mass="27876">KIVTVTQARGGIGSSTLAVNLADRLMDRRGLRKVPRNRVVVVDLDIQFGAVASLLDAKENEALYQIAMDGTVPDATFISQALATTPGGLWVLAAPSKFAPLEALTSAQIGALLDALAKQFDYVVVDLPRTLVLWIAAVLERTDRLLLATDGAVPSVRQARRLLDIYLENNPALQVEVVMSQEHKPLIKGSPHREAEKLLERPFRHWLPFDPKAARKASDRGLPLAAVSNSALSKAIAALGRQTLASLAQQTPAHARAH</sequence>
<proteinExistence type="predicted"/>
<dbReference type="OrthoDB" id="8281972at2"/>
<feature type="domain" description="AAA" evidence="1">
    <location>
        <begin position="1"/>
        <end position="151"/>
    </location>
</feature>
<dbReference type="Pfam" id="PF13614">
    <property type="entry name" value="AAA_31"/>
    <property type="match status" value="1"/>
</dbReference>
<accession>A0A5C4NA39</accession>
<dbReference type="PANTHER" id="PTHR43384">
    <property type="entry name" value="SEPTUM SITE-DETERMINING PROTEIN MIND HOMOLOG, CHLOROPLASTIC-RELATED"/>
    <property type="match status" value="1"/>
</dbReference>
<dbReference type="PANTHER" id="PTHR43384:SF13">
    <property type="entry name" value="SLR0110 PROTEIN"/>
    <property type="match status" value="1"/>
</dbReference>
<feature type="non-terminal residue" evidence="2">
    <location>
        <position position="1"/>
    </location>
</feature>
<reference evidence="2 3" key="1">
    <citation type="submission" date="2019-06" db="EMBL/GenBank/DDBJ databases">
        <authorList>
            <person name="Jiang L."/>
        </authorList>
    </citation>
    <scope>NUCLEOTIDE SEQUENCE [LARGE SCALE GENOMIC DNA]</scope>
    <source>
        <strain evidence="2 3">YIM 48858</strain>
    </source>
</reference>
<gene>
    <name evidence="2" type="ORF">FHG71_22795</name>
</gene>
<protein>
    <recommendedName>
        <fullName evidence="1">AAA domain-containing protein</fullName>
    </recommendedName>
</protein>
<dbReference type="AlphaFoldDB" id="A0A5C4NA39"/>
<evidence type="ECO:0000313" key="2">
    <source>
        <dbReference type="EMBL" id="TNC59411.1"/>
    </source>
</evidence>
<dbReference type="RefSeq" id="WP_139084070.1">
    <property type="nucleotide sequence ID" value="NZ_VDFV01000105.1"/>
</dbReference>
<dbReference type="GO" id="GO:0005524">
    <property type="term" value="F:ATP binding"/>
    <property type="evidence" value="ECO:0007669"/>
    <property type="project" value="TreeGrafter"/>
</dbReference>
<evidence type="ECO:0000313" key="3">
    <source>
        <dbReference type="Proteomes" id="UP000305709"/>
    </source>
</evidence>
<dbReference type="Gene3D" id="3.40.50.300">
    <property type="entry name" value="P-loop containing nucleotide triphosphate hydrolases"/>
    <property type="match status" value="1"/>
</dbReference>
<evidence type="ECO:0000259" key="1">
    <source>
        <dbReference type="Pfam" id="PF13614"/>
    </source>
</evidence>
<organism evidence="2 3">
    <name type="scientific">Rubellimicrobium roseum</name>
    <dbReference type="NCBI Taxonomy" id="687525"/>
    <lineage>
        <taxon>Bacteria</taxon>
        <taxon>Pseudomonadati</taxon>
        <taxon>Pseudomonadota</taxon>
        <taxon>Alphaproteobacteria</taxon>
        <taxon>Rhodobacterales</taxon>
        <taxon>Roseobacteraceae</taxon>
        <taxon>Rubellimicrobium</taxon>
    </lineage>
</organism>
<dbReference type="GO" id="GO:0051782">
    <property type="term" value="P:negative regulation of cell division"/>
    <property type="evidence" value="ECO:0007669"/>
    <property type="project" value="TreeGrafter"/>
</dbReference>
<dbReference type="InterPro" id="IPR050625">
    <property type="entry name" value="ParA/MinD_ATPase"/>
</dbReference>
<keyword evidence="3" id="KW-1185">Reference proteome</keyword>
<dbReference type="SUPFAM" id="SSF52540">
    <property type="entry name" value="P-loop containing nucleoside triphosphate hydrolases"/>
    <property type="match status" value="1"/>
</dbReference>
<dbReference type="GO" id="GO:0016887">
    <property type="term" value="F:ATP hydrolysis activity"/>
    <property type="evidence" value="ECO:0007669"/>
    <property type="project" value="TreeGrafter"/>
</dbReference>
<dbReference type="EMBL" id="VDFV01000105">
    <property type="protein sequence ID" value="TNC59411.1"/>
    <property type="molecule type" value="Genomic_DNA"/>
</dbReference>
<dbReference type="Proteomes" id="UP000305709">
    <property type="component" value="Unassembled WGS sequence"/>
</dbReference>
<dbReference type="InterPro" id="IPR027417">
    <property type="entry name" value="P-loop_NTPase"/>
</dbReference>